<evidence type="ECO:0000313" key="12">
    <source>
        <dbReference type="Proteomes" id="UP000044071"/>
    </source>
</evidence>
<feature type="transmembrane region" description="Helical" evidence="9">
    <location>
        <begin position="117"/>
        <end position="138"/>
    </location>
</feature>
<dbReference type="RefSeq" id="WP_099909033.1">
    <property type="nucleotide sequence ID" value="NZ_CCVW01000004.1"/>
</dbReference>
<evidence type="ECO:0000256" key="3">
    <source>
        <dbReference type="ARBA" id="ARBA00022676"/>
    </source>
</evidence>
<keyword evidence="4 11" id="KW-0808">Transferase</keyword>
<dbReference type="STRING" id="1034943.BN59_03181"/>
<feature type="transmembrane region" description="Helical" evidence="9">
    <location>
        <begin position="144"/>
        <end position="162"/>
    </location>
</feature>
<feature type="transmembrane region" description="Helical" evidence="9">
    <location>
        <begin position="195"/>
        <end position="228"/>
    </location>
</feature>
<keyword evidence="12" id="KW-1185">Reference proteome</keyword>
<evidence type="ECO:0000313" key="11">
    <source>
        <dbReference type="EMBL" id="CDZ78866.1"/>
    </source>
</evidence>
<proteinExistence type="predicted"/>
<name>A0A078L121_9GAMM</name>
<dbReference type="GO" id="GO:0006493">
    <property type="term" value="P:protein O-linked glycosylation"/>
    <property type="evidence" value="ECO:0007669"/>
    <property type="project" value="InterPro"/>
</dbReference>
<keyword evidence="5 9" id="KW-0812">Transmembrane</keyword>
<keyword evidence="3" id="KW-0328">Glycosyltransferase</keyword>
<feature type="transmembrane region" description="Helical" evidence="9">
    <location>
        <begin position="38"/>
        <end position="60"/>
    </location>
</feature>
<dbReference type="Proteomes" id="UP000044071">
    <property type="component" value="Unassembled WGS sequence"/>
</dbReference>
<feature type="transmembrane region" description="Helical" evidence="9">
    <location>
        <begin position="359"/>
        <end position="379"/>
    </location>
</feature>
<feature type="transmembrane region" description="Helical" evidence="9">
    <location>
        <begin position="171"/>
        <end position="189"/>
    </location>
</feature>
<feature type="domain" description="ArnT-like N-terminal" evidence="10">
    <location>
        <begin position="64"/>
        <end position="270"/>
    </location>
</feature>
<dbReference type="Pfam" id="PF02366">
    <property type="entry name" value="PMT"/>
    <property type="match status" value="1"/>
</dbReference>
<dbReference type="PANTHER" id="PTHR33908:SF3">
    <property type="entry name" value="UNDECAPRENYL PHOSPHATE-ALPHA-4-AMINO-4-DEOXY-L-ARABINOSE ARABINOSYL TRANSFERASE"/>
    <property type="match status" value="1"/>
</dbReference>
<organism evidence="11 12">
    <name type="scientific">Legionella massiliensis</name>
    <dbReference type="NCBI Taxonomy" id="1034943"/>
    <lineage>
        <taxon>Bacteria</taxon>
        <taxon>Pseudomonadati</taxon>
        <taxon>Pseudomonadota</taxon>
        <taxon>Gammaproteobacteria</taxon>
        <taxon>Legionellales</taxon>
        <taxon>Legionellaceae</taxon>
        <taxon>Legionella</taxon>
    </lineage>
</organism>
<dbReference type="GO" id="GO:0000030">
    <property type="term" value="F:mannosyltransferase activity"/>
    <property type="evidence" value="ECO:0007669"/>
    <property type="project" value="InterPro"/>
</dbReference>
<feature type="region of interest" description="Disordered" evidence="8">
    <location>
        <begin position="1"/>
        <end position="23"/>
    </location>
</feature>
<dbReference type="InterPro" id="IPR050297">
    <property type="entry name" value="LipidA_mod_glycosyltrf_83"/>
</dbReference>
<feature type="transmembrane region" description="Helical" evidence="9">
    <location>
        <begin position="300"/>
        <end position="320"/>
    </location>
</feature>
<evidence type="ECO:0000256" key="6">
    <source>
        <dbReference type="ARBA" id="ARBA00022989"/>
    </source>
</evidence>
<keyword evidence="6 9" id="KW-1133">Transmembrane helix</keyword>
<keyword evidence="7 9" id="KW-0472">Membrane</keyword>
<evidence type="ECO:0000256" key="4">
    <source>
        <dbReference type="ARBA" id="ARBA00022679"/>
    </source>
</evidence>
<dbReference type="PANTHER" id="PTHR33908">
    <property type="entry name" value="MANNOSYLTRANSFERASE YKCB-RELATED"/>
    <property type="match status" value="1"/>
</dbReference>
<dbReference type="GO" id="GO:0016763">
    <property type="term" value="F:pentosyltransferase activity"/>
    <property type="evidence" value="ECO:0007669"/>
    <property type="project" value="TreeGrafter"/>
</dbReference>
<evidence type="ECO:0000256" key="2">
    <source>
        <dbReference type="ARBA" id="ARBA00022475"/>
    </source>
</evidence>
<feature type="transmembrane region" description="Helical" evidence="9">
    <location>
        <begin position="336"/>
        <end position="353"/>
    </location>
</feature>
<protein>
    <submittedName>
        <fullName evidence="11">Undecaprenyl phosphate-alpha-4-amino-4-deoxy-L-arabinose arabinosyl transferase</fullName>
    </submittedName>
</protein>
<accession>A0A078L121</accession>
<dbReference type="GO" id="GO:0005886">
    <property type="term" value="C:plasma membrane"/>
    <property type="evidence" value="ECO:0007669"/>
    <property type="project" value="UniProtKB-SubCell"/>
</dbReference>
<dbReference type="OrthoDB" id="9775035at2"/>
<dbReference type="eggNOG" id="COG1807">
    <property type="taxonomic scope" value="Bacteria"/>
</dbReference>
<gene>
    <name evidence="11" type="primary">arnT_3</name>
    <name evidence="11" type="ORF">BN59_03181</name>
</gene>
<evidence type="ECO:0000256" key="5">
    <source>
        <dbReference type="ARBA" id="ARBA00022692"/>
    </source>
</evidence>
<dbReference type="AlphaFoldDB" id="A0A078L121"/>
<feature type="transmembrane region" description="Helical" evidence="9">
    <location>
        <begin position="240"/>
        <end position="258"/>
    </location>
</feature>
<dbReference type="EMBL" id="CCSB01000004">
    <property type="protein sequence ID" value="CDZ78866.1"/>
    <property type="molecule type" value="Genomic_DNA"/>
</dbReference>
<comment type="subcellular location">
    <subcellularLocation>
        <location evidence="1">Cell membrane</location>
        <topology evidence="1">Multi-pass membrane protein</topology>
    </subcellularLocation>
</comment>
<evidence type="ECO:0000256" key="8">
    <source>
        <dbReference type="SAM" id="MobiDB-lite"/>
    </source>
</evidence>
<sequence length="535" mass="61402">MIDEYHRPPKNLRHVEGNEGSRERQEIPHYVRDDVKLFYYQAAAVLTFLLLCRLLAMYFVPLMDSTEARYAEIAREMLQTQNWITLLHNYGSPFLAKPPLSTWLSATSLSLFGINELAVRLPSLLLSIAILWLVWSLAKKRSGSVVALLTVLFLAGSLYFYLNAGAVMTDAALIFCTTLSMVAFWQAVVERSKLWAYLFFVALGLGLLTKGPAAFVLSVLPSFLWLIISKQWSAFYRQMPLFKGSLITLAIALPWYVLAELRSPGFLNYFIIGEHFNRFFVSSWNGNQYGYSHAKPYGTIWIYCLIGFFPWSVVALNWLGHQAKNLGALLRQEDQGWLNYLLLWAYVPLVFFSFSKNIIYTYCFSTLPAFALLFAELWQRSGIRLKTVKRFMLLTTLTGFIFLFATLVLIAKPGKIAKSQKPIISAWESENPPADSKLIYWATRLEYSAQFYSKGRALATRDFNYLSQFFRDRKNRYLVISTKETTQLPQDFYSQFTTLRVIQMTNDQQLLLGRSTVYTSEDSKAALSPQKNESD</sequence>
<evidence type="ECO:0000256" key="7">
    <source>
        <dbReference type="ARBA" id="ARBA00023136"/>
    </source>
</evidence>
<dbReference type="GO" id="GO:0010041">
    <property type="term" value="P:response to iron(III) ion"/>
    <property type="evidence" value="ECO:0007669"/>
    <property type="project" value="TreeGrafter"/>
</dbReference>
<evidence type="ECO:0000256" key="1">
    <source>
        <dbReference type="ARBA" id="ARBA00004651"/>
    </source>
</evidence>
<evidence type="ECO:0000256" key="9">
    <source>
        <dbReference type="SAM" id="Phobius"/>
    </source>
</evidence>
<reference evidence="11 12" key="1">
    <citation type="submission" date="2014-06" db="EMBL/GenBank/DDBJ databases">
        <authorList>
            <person name="Urmite Genomes Urmite Genomes"/>
        </authorList>
    </citation>
    <scope>NUCLEOTIDE SEQUENCE [LARGE SCALE GENOMIC DNA]</scope>
</reference>
<keyword evidence="2" id="KW-1003">Cell membrane</keyword>
<feature type="transmembrane region" description="Helical" evidence="9">
    <location>
        <begin position="391"/>
        <end position="411"/>
    </location>
</feature>
<evidence type="ECO:0000259" key="10">
    <source>
        <dbReference type="Pfam" id="PF02366"/>
    </source>
</evidence>
<dbReference type="InterPro" id="IPR003342">
    <property type="entry name" value="ArnT-like_N"/>
</dbReference>
<dbReference type="GO" id="GO:0009103">
    <property type="term" value="P:lipopolysaccharide biosynthetic process"/>
    <property type="evidence" value="ECO:0007669"/>
    <property type="project" value="UniProtKB-ARBA"/>
</dbReference>